<keyword evidence="5" id="KW-0378">Hydrolase</keyword>
<evidence type="ECO:0000256" key="2">
    <source>
        <dbReference type="ARBA" id="ARBA00022750"/>
    </source>
</evidence>
<sequence>MRSTTMRTTLALLVAAQYAEAADAIFPRAESGDGYLSIPVGTIQRPHKVGKRSAIDAVLENMDFFYAIEIGLGTPPQNVTVLVDTGSSELWVNPDCSSAPSQQQEQQCRTLGQYNPRRSRTPPVGPFGREEINYGDPSDSSTQTSVDITYYADVLSFGRTQVKNQTFGVVTSSEGQSQGIMGLAPDVRRGFPGDEPYSLLLNTMADQGVISSRVFSLDLRHASSQTGAIIYGGLDRSKFIGSLEARPIVPGIQGETRLAVNLTTLGLTLDQPQSFKLGSADTNVMLDSGTSLTRMHSAAALPILEALGAQDDGEGYFYVPCSTRNAAGSVDFGFGSKTVRVAFSDFILSAGDSSGDSSGDGSGDDDNSLCYVGLVLTTDQQILGDTVLRAGYFVFDWDNQQVHIAQAADCGSSDIVAVSNGTDAVPNVQGNCNANAATATGTGGPTATRATSNNGPTGTTTTVFTVTSCPVFDIGCKTGVVTTQTIGQAEATASPSPSATGTGGGSGSGGGDEDGGVRPQALTWVFVVLATLALVINIA</sequence>
<dbReference type="PANTHER" id="PTHR47966">
    <property type="entry name" value="BETA-SITE APP-CLEAVING ENZYME, ISOFORM A-RELATED"/>
    <property type="match status" value="1"/>
</dbReference>
<keyword evidence="4" id="KW-1015">Disulfide bond</keyword>
<keyword evidence="11" id="KW-1185">Reference proteome</keyword>
<comment type="caution">
    <text evidence="10">The sequence shown here is derived from an EMBL/GenBank/DDBJ whole genome shotgun (WGS) entry which is preliminary data.</text>
</comment>
<evidence type="ECO:0000259" key="9">
    <source>
        <dbReference type="PROSITE" id="PS51767"/>
    </source>
</evidence>
<keyword evidence="5" id="KW-0645">Protease</keyword>
<dbReference type="PROSITE" id="PS51767">
    <property type="entry name" value="PEPTIDASE_A1"/>
    <property type="match status" value="1"/>
</dbReference>
<protein>
    <recommendedName>
        <fullName evidence="9">Peptidase A1 domain-containing protein</fullName>
    </recommendedName>
</protein>
<feature type="active site" evidence="3">
    <location>
        <position position="84"/>
    </location>
</feature>
<comment type="similarity">
    <text evidence="1 5">Belongs to the peptidase A1 family.</text>
</comment>
<dbReference type="STRING" id="398673.A0A2P4ZEP3"/>
<feature type="region of interest" description="Disordered" evidence="6">
    <location>
        <begin position="114"/>
        <end position="140"/>
    </location>
</feature>
<organism evidence="10 11">
    <name type="scientific">Trichoderma gamsii</name>
    <dbReference type="NCBI Taxonomy" id="398673"/>
    <lineage>
        <taxon>Eukaryota</taxon>
        <taxon>Fungi</taxon>
        <taxon>Dikarya</taxon>
        <taxon>Ascomycota</taxon>
        <taxon>Pezizomycotina</taxon>
        <taxon>Sordariomycetes</taxon>
        <taxon>Hypocreomycetidae</taxon>
        <taxon>Hypocreales</taxon>
        <taxon>Hypocreaceae</taxon>
        <taxon>Trichoderma</taxon>
    </lineage>
</organism>
<dbReference type="Pfam" id="PF00026">
    <property type="entry name" value="Asp"/>
    <property type="match status" value="1"/>
</dbReference>
<evidence type="ECO:0000256" key="6">
    <source>
        <dbReference type="SAM" id="MobiDB-lite"/>
    </source>
</evidence>
<feature type="region of interest" description="Disordered" evidence="6">
    <location>
        <begin position="489"/>
        <end position="516"/>
    </location>
</feature>
<keyword evidence="7" id="KW-0812">Transmembrane</keyword>
<accession>A0A2P4ZEP3</accession>
<dbReference type="Gene3D" id="2.40.70.10">
    <property type="entry name" value="Acid Proteases"/>
    <property type="match status" value="2"/>
</dbReference>
<feature type="disulfide bond" evidence="4">
    <location>
        <begin position="321"/>
        <end position="370"/>
    </location>
</feature>
<dbReference type="AlphaFoldDB" id="A0A2P4ZEP3"/>
<evidence type="ECO:0000256" key="7">
    <source>
        <dbReference type="SAM" id="Phobius"/>
    </source>
</evidence>
<feature type="compositionally biased region" description="Gly residues" evidence="6">
    <location>
        <begin position="501"/>
        <end position="510"/>
    </location>
</feature>
<dbReference type="PANTHER" id="PTHR47966:SF65">
    <property type="entry name" value="ASPARTIC-TYPE ENDOPEPTIDASE"/>
    <property type="match status" value="1"/>
</dbReference>
<evidence type="ECO:0000313" key="10">
    <source>
        <dbReference type="EMBL" id="PON22766.1"/>
    </source>
</evidence>
<feature type="domain" description="Peptidase A1" evidence="9">
    <location>
        <begin position="66"/>
        <end position="405"/>
    </location>
</feature>
<feature type="chain" id="PRO_5015176281" description="Peptidase A1 domain-containing protein" evidence="8">
    <location>
        <begin position="22"/>
        <end position="539"/>
    </location>
</feature>
<evidence type="ECO:0000256" key="3">
    <source>
        <dbReference type="PIRSR" id="PIRSR601461-1"/>
    </source>
</evidence>
<feature type="active site" evidence="3">
    <location>
        <position position="287"/>
    </location>
</feature>
<dbReference type="GeneID" id="29991114"/>
<dbReference type="PRINTS" id="PR00792">
    <property type="entry name" value="PEPSIN"/>
</dbReference>
<dbReference type="InterPro" id="IPR033121">
    <property type="entry name" value="PEPTIDASE_A1"/>
</dbReference>
<name>A0A2P4ZEP3_9HYPO</name>
<feature type="transmembrane region" description="Helical" evidence="7">
    <location>
        <begin position="521"/>
        <end position="538"/>
    </location>
</feature>
<dbReference type="EMBL" id="JPDN02000035">
    <property type="protein sequence ID" value="PON22766.1"/>
    <property type="molecule type" value="Genomic_DNA"/>
</dbReference>
<dbReference type="SUPFAM" id="SSF50630">
    <property type="entry name" value="Acid proteases"/>
    <property type="match status" value="1"/>
</dbReference>
<keyword evidence="2 5" id="KW-0064">Aspartyl protease</keyword>
<dbReference type="GO" id="GO:0006508">
    <property type="term" value="P:proteolysis"/>
    <property type="evidence" value="ECO:0007669"/>
    <property type="project" value="UniProtKB-KW"/>
</dbReference>
<dbReference type="PROSITE" id="PS00141">
    <property type="entry name" value="ASP_PROTEASE"/>
    <property type="match status" value="2"/>
</dbReference>
<keyword evidence="8" id="KW-0732">Signal</keyword>
<evidence type="ECO:0000256" key="5">
    <source>
        <dbReference type="RuleBase" id="RU000454"/>
    </source>
</evidence>
<gene>
    <name evidence="10" type="ORF">TGAM01_v208452</name>
</gene>
<feature type="compositionally biased region" description="Low complexity" evidence="6">
    <location>
        <begin position="489"/>
        <end position="500"/>
    </location>
</feature>
<evidence type="ECO:0000256" key="4">
    <source>
        <dbReference type="PIRSR" id="PIRSR601461-2"/>
    </source>
</evidence>
<dbReference type="Proteomes" id="UP000054821">
    <property type="component" value="Unassembled WGS sequence"/>
</dbReference>
<dbReference type="InterPro" id="IPR001461">
    <property type="entry name" value="Aspartic_peptidase_A1"/>
</dbReference>
<proteinExistence type="inferred from homology"/>
<feature type="region of interest" description="Disordered" evidence="6">
    <location>
        <begin position="438"/>
        <end position="459"/>
    </location>
</feature>
<dbReference type="RefSeq" id="XP_018655755.2">
    <property type="nucleotide sequence ID" value="XM_018811031.2"/>
</dbReference>
<evidence type="ECO:0000256" key="8">
    <source>
        <dbReference type="SAM" id="SignalP"/>
    </source>
</evidence>
<dbReference type="GO" id="GO:0004190">
    <property type="term" value="F:aspartic-type endopeptidase activity"/>
    <property type="evidence" value="ECO:0007669"/>
    <property type="project" value="UniProtKB-KW"/>
</dbReference>
<keyword evidence="7" id="KW-0472">Membrane</keyword>
<dbReference type="InterPro" id="IPR001969">
    <property type="entry name" value="Aspartic_peptidase_AS"/>
</dbReference>
<evidence type="ECO:0000256" key="1">
    <source>
        <dbReference type="ARBA" id="ARBA00007447"/>
    </source>
</evidence>
<reference evidence="10 11" key="1">
    <citation type="journal article" date="2016" name="Genome Announc.">
        <title>Draft Whole-Genome Sequence of Trichoderma gamsii T6085, a Promising Biocontrol Agent of Fusarium Head Blight on Wheat.</title>
        <authorList>
            <person name="Baroncelli R."/>
            <person name="Zapparata A."/>
            <person name="Piaggeschi G."/>
            <person name="Sarrocco S."/>
            <person name="Vannacci G."/>
        </authorList>
    </citation>
    <scope>NUCLEOTIDE SEQUENCE [LARGE SCALE GENOMIC DNA]</scope>
    <source>
        <strain evidence="10 11">T6085</strain>
    </source>
</reference>
<dbReference type="InterPro" id="IPR021109">
    <property type="entry name" value="Peptidase_aspartic_dom_sf"/>
</dbReference>
<evidence type="ECO:0000313" key="11">
    <source>
        <dbReference type="Proteomes" id="UP000054821"/>
    </source>
</evidence>
<feature type="signal peptide" evidence="8">
    <location>
        <begin position="1"/>
        <end position="21"/>
    </location>
</feature>
<keyword evidence="7" id="KW-1133">Transmembrane helix</keyword>